<evidence type="ECO:0000259" key="1">
    <source>
        <dbReference type="Pfam" id="PF05299"/>
    </source>
</evidence>
<protein>
    <submittedName>
        <fullName evidence="3">Predicted metalloprotease, contains C-terminal PDZ domain</fullName>
    </submittedName>
</protein>
<feature type="domain" description="Peptidase M61 N-terminal" evidence="2">
    <location>
        <begin position="3"/>
        <end position="178"/>
    </location>
</feature>
<accession>A0A1I2D4R6</accession>
<keyword evidence="3" id="KW-0378">Hydrolase</keyword>
<feature type="domain" description="Peptidase M61 catalytic" evidence="1">
    <location>
        <begin position="274"/>
        <end position="386"/>
    </location>
</feature>
<dbReference type="Proteomes" id="UP000199513">
    <property type="component" value="Unassembled WGS sequence"/>
</dbReference>
<dbReference type="Gene3D" id="1.10.390.10">
    <property type="entry name" value="Neutral Protease Domain 2"/>
    <property type="match status" value="1"/>
</dbReference>
<organism evidence="3 4">
    <name type="scientific">Thermoflexibacter ruber</name>
    <dbReference type="NCBI Taxonomy" id="1003"/>
    <lineage>
        <taxon>Bacteria</taxon>
        <taxon>Pseudomonadati</taxon>
        <taxon>Bacteroidota</taxon>
        <taxon>Cytophagia</taxon>
        <taxon>Cytophagales</taxon>
        <taxon>Thermoflexibacteraceae</taxon>
        <taxon>Thermoflexibacter</taxon>
    </lineage>
</organism>
<dbReference type="GO" id="GO:0008237">
    <property type="term" value="F:metallopeptidase activity"/>
    <property type="evidence" value="ECO:0007669"/>
    <property type="project" value="UniProtKB-KW"/>
</dbReference>
<keyword evidence="3" id="KW-0482">Metalloprotease</keyword>
<evidence type="ECO:0000313" key="4">
    <source>
        <dbReference type="Proteomes" id="UP000199513"/>
    </source>
</evidence>
<dbReference type="OrthoDB" id="9778516at2"/>
<dbReference type="Pfam" id="PF05299">
    <property type="entry name" value="Peptidase_M61"/>
    <property type="match status" value="1"/>
</dbReference>
<keyword evidence="3" id="KW-0645">Protease</keyword>
<dbReference type="PIRSF" id="PIRSF016493">
    <property type="entry name" value="Glycyl_aminpptds"/>
    <property type="match status" value="1"/>
</dbReference>
<dbReference type="EMBL" id="FONY01000006">
    <property type="protein sequence ID" value="SFE75501.1"/>
    <property type="molecule type" value="Genomic_DNA"/>
</dbReference>
<dbReference type="GO" id="GO:0006508">
    <property type="term" value="P:proteolysis"/>
    <property type="evidence" value="ECO:0007669"/>
    <property type="project" value="UniProtKB-KW"/>
</dbReference>
<dbReference type="Gene3D" id="2.30.42.10">
    <property type="match status" value="1"/>
</dbReference>
<dbReference type="InterPro" id="IPR036034">
    <property type="entry name" value="PDZ_sf"/>
</dbReference>
<dbReference type="RefSeq" id="WP_091540989.1">
    <property type="nucleotide sequence ID" value="NZ_FONY01000006.1"/>
</dbReference>
<dbReference type="AlphaFoldDB" id="A0A1I2D4R6"/>
<dbReference type="STRING" id="1003.SAMN04488541_100665"/>
<sequence length="586" mass="68637">MIKYTLSYQYPNRHFIDFEMLIENIKQEEIEIQLPTWRAGRYQLQYYAKNIQRFSVQNMEGQVIPFQKITKDRWKILVGTHEQIIVKYNYYAQQLDGGGSWLDEEVFYLNFVNCLMYVEGRINEGYEVKILLPSSYQIACGLKYTVGKQVKKEDVLFEEITLHAQSFYQVVDAPLLAAQSLQHQSYQVANSESIFHIWFYGNCEPDWQKLVTDFKAFTQLQVDIFGGFPEPTYHFIFIITPFKFYHGVEHFNSTVIVLGSEEMFKQTYFYNDIVGVASHELFHVWNVVKIRPKELLPYDFTQENYFKTGFVIEGITTFYGDWILARSGVWTREQYFTELKNLLKRHFNNFGRLNLSVADSSFDLWLDGYEKGIPNRKGSIYVEGAVACLILDLEIRKHTDNQRSMDDVMRLMWESFGKKQVGYSAEDYMSIVNQVAGREMKDYFEQCIFGIGDLAQRLNQALQHVGCELFKSYSENLNESHFGFITAQKDNELVIELIAPNSPADCVLSLKDSILEIDNERVIQEGNNKMNELVQEKANISLKIRRMNKIREIQISTDGKLYLPIYEIRLMEKQSEEQAKSLALWI</sequence>
<dbReference type="SUPFAM" id="SSF50156">
    <property type="entry name" value="PDZ domain-like"/>
    <property type="match status" value="1"/>
</dbReference>
<name>A0A1I2D4R6_9BACT</name>
<dbReference type="InterPro" id="IPR024191">
    <property type="entry name" value="Peptidase_M61"/>
</dbReference>
<keyword evidence="4" id="KW-1185">Reference proteome</keyword>
<gene>
    <name evidence="3" type="ORF">SAMN04488541_100665</name>
</gene>
<dbReference type="Pfam" id="PF17899">
    <property type="entry name" value="Peptidase_M61_N"/>
    <property type="match status" value="1"/>
</dbReference>
<dbReference type="InterPro" id="IPR027268">
    <property type="entry name" value="Peptidase_M4/M1_CTD_sf"/>
</dbReference>
<reference evidence="3 4" key="1">
    <citation type="submission" date="2016-10" db="EMBL/GenBank/DDBJ databases">
        <authorList>
            <person name="de Groot N.N."/>
        </authorList>
    </citation>
    <scope>NUCLEOTIDE SEQUENCE [LARGE SCALE GENOMIC DNA]</scope>
    <source>
        <strain>GEY</strain>
        <strain evidence="4">DSM 9560</strain>
    </source>
</reference>
<dbReference type="Gene3D" id="2.60.40.3650">
    <property type="match status" value="1"/>
</dbReference>
<dbReference type="InterPro" id="IPR007963">
    <property type="entry name" value="Peptidase_M61_catalytic"/>
</dbReference>
<proteinExistence type="predicted"/>
<evidence type="ECO:0000259" key="2">
    <source>
        <dbReference type="Pfam" id="PF17899"/>
    </source>
</evidence>
<evidence type="ECO:0000313" key="3">
    <source>
        <dbReference type="EMBL" id="SFE75501.1"/>
    </source>
</evidence>
<dbReference type="InterPro" id="IPR040756">
    <property type="entry name" value="Peptidase_M61_N"/>
</dbReference>